<comment type="similarity">
    <text evidence="1 10 11">Belongs to the universal ribosomal protein uL1 family.</text>
</comment>
<dbReference type="CDD" id="cd00403">
    <property type="entry name" value="Ribosomal_L1"/>
    <property type="match status" value="1"/>
</dbReference>
<dbReference type="PANTHER" id="PTHR36427">
    <property type="entry name" value="54S RIBOSOMAL PROTEIN L1, MITOCHONDRIAL"/>
    <property type="match status" value="1"/>
</dbReference>
<gene>
    <name evidence="10" type="primary">rplA</name>
    <name evidence="12" type="ORF">H5P27_10210</name>
</gene>
<dbReference type="GO" id="GO:0015934">
    <property type="term" value="C:large ribosomal subunit"/>
    <property type="evidence" value="ECO:0007669"/>
    <property type="project" value="InterPro"/>
</dbReference>
<dbReference type="GO" id="GO:0006417">
    <property type="term" value="P:regulation of translation"/>
    <property type="evidence" value="ECO:0007669"/>
    <property type="project" value="UniProtKB-KW"/>
</dbReference>
<dbReference type="Gene3D" id="3.40.50.790">
    <property type="match status" value="1"/>
</dbReference>
<dbReference type="GO" id="GO:0003735">
    <property type="term" value="F:structural constituent of ribosome"/>
    <property type="evidence" value="ECO:0007669"/>
    <property type="project" value="InterPro"/>
</dbReference>
<evidence type="ECO:0000256" key="10">
    <source>
        <dbReference type="HAMAP-Rule" id="MF_01318"/>
    </source>
</evidence>
<dbReference type="RefSeq" id="WP_185660294.1">
    <property type="nucleotide sequence ID" value="NZ_CAWPOO010000012.1"/>
</dbReference>
<evidence type="ECO:0000313" key="13">
    <source>
        <dbReference type="Proteomes" id="UP000526501"/>
    </source>
</evidence>
<comment type="function">
    <text evidence="10">Binds directly to 23S rRNA. The L1 stalk is quite mobile in the ribosome, and is involved in E site tRNA release.</text>
</comment>
<dbReference type="SUPFAM" id="SSF56808">
    <property type="entry name" value="Ribosomal protein L1"/>
    <property type="match status" value="1"/>
</dbReference>
<name>A0A7X1B683_9BACT</name>
<dbReference type="GO" id="GO:0006412">
    <property type="term" value="P:translation"/>
    <property type="evidence" value="ECO:0007669"/>
    <property type="project" value="UniProtKB-UniRule"/>
</dbReference>
<organism evidence="12 13">
    <name type="scientific">Pelagicoccus albus</name>
    <dbReference type="NCBI Taxonomy" id="415222"/>
    <lineage>
        <taxon>Bacteria</taxon>
        <taxon>Pseudomonadati</taxon>
        <taxon>Verrucomicrobiota</taxon>
        <taxon>Opitutia</taxon>
        <taxon>Puniceicoccales</taxon>
        <taxon>Pelagicoccaceae</taxon>
        <taxon>Pelagicoccus</taxon>
    </lineage>
</organism>
<keyword evidence="13" id="KW-1185">Reference proteome</keyword>
<dbReference type="GO" id="GO:0019843">
    <property type="term" value="F:rRNA binding"/>
    <property type="evidence" value="ECO:0007669"/>
    <property type="project" value="UniProtKB-UniRule"/>
</dbReference>
<dbReference type="InterPro" id="IPR005878">
    <property type="entry name" value="Ribosom_uL1_bac-type"/>
</dbReference>
<dbReference type="InterPro" id="IPR016095">
    <property type="entry name" value="Ribosomal_uL1_3-a/b-sand"/>
</dbReference>
<accession>A0A7X1B683</accession>
<keyword evidence="4 10" id="KW-0699">rRNA-binding</keyword>
<dbReference type="AlphaFoldDB" id="A0A7X1B683"/>
<evidence type="ECO:0000256" key="1">
    <source>
        <dbReference type="ARBA" id="ARBA00010531"/>
    </source>
</evidence>
<comment type="caution">
    <text evidence="12">The sequence shown here is derived from an EMBL/GenBank/DDBJ whole genome shotgun (WGS) entry which is preliminary data.</text>
</comment>
<evidence type="ECO:0000256" key="3">
    <source>
        <dbReference type="ARBA" id="ARBA00022555"/>
    </source>
</evidence>
<evidence type="ECO:0000256" key="6">
    <source>
        <dbReference type="ARBA" id="ARBA00022884"/>
    </source>
</evidence>
<keyword evidence="6 10" id="KW-0694">RNA-binding</keyword>
<dbReference type="Gene3D" id="3.30.190.20">
    <property type="match status" value="1"/>
</dbReference>
<evidence type="ECO:0000313" key="12">
    <source>
        <dbReference type="EMBL" id="MBC2606419.1"/>
    </source>
</evidence>
<sequence length="230" mass="24443">MVKLSKKFRAASEAADLSKEYTIAEAVEVLAKLPKAKFDETIEVSLKLGVDPRKGDEMVRGTVMLPHGSGKTVRVLAFTADAEAAKAAGATEAGLEDMIAKVQGGWFDFDVAVATPDAMKDVRKIARVLGPKGLMPNPKAGTVSDDISKAIKEVMAGRVEYKVDKNASLGVGVGKRSFGNEEVLGNLTAIMEAIGKARPSAFKGRYIKSAYISATQTPSLKLSSSEFAKY</sequence>
<reference evidence="12 13" key="1">
    <citation type="submission" date="2020-07" db="EMBL/GenBank/DDBJ databases">
        <authorList>
            <person name="Feng X."/>
        </authorList>
    </citation>
    <scope>NUCLEOTIDE SEQUENCE [LARGE SCALE GENOMIC DNA]</scope>
    <source>
        <strain evidence="12 13">JCM23202</strain>
    </source>
</reference>
<dbReference type="InterPro" id="IPR023674">
    <property type="entry name" value="Ribosomal_uL1-like"/>
</dbReference>
<evidence type="ECO:0000256" key="2">
    <source>
        <dbReference type="ARBA" id="ARBA00022491"/>
    </source>
</evidence>
<dbReference type="HAMAP" id="MF_01318_B">
    <property type="entry name" value="Ribosomal_uL1_B"/>
    <property type="match status" value="1"/>
</dbReference>
<keyword evidence="3 10" id="KW-0820">tRNA-binding</keyword>
<dbReference type="FunFam" id="3.40.50.790:FF:000001">
    <property type="entry name" value="50S ribosomal protein L1"/>
    <property type="match status" value="1"/>
</dbReference>
<evidence type="ECO:0000256" key="9">
    <source>
        <dbReference type="ARBA" id="ARBA00035241"/>
    </source>
</evidence>
<protein>
    <recommendedName>
        <fullName evidence="9 10">Large ribosomal subunit protein uL1</fullName>
    </recommendedName>
</protein>
<dbReference type="PROSITE" id="PS01199">
    <property type="entry name" value="RIBOSOMAL_L1"/>
    <property type="match status" value="1"/>
</dbReference>
<dbReference type="InterPro" id="IPR002143">
    <property type="entry name" value="Ribosomal_uL1"/>
</dbReference>
<keyword evidence="5 10" id="KW-0810">Translation regulation</keyword>
<comment type="subunit">
    <text evidence="10">Part of the 50S ribosomal subunit.</text>
</comment>
<evidence type="ECO:0000256" key="8">
    <source>
        <dbReference type="ARBA" id="ARBA00023274"/>
    </source>
</evidence>
<evidence type="ECO:0000256" key="4">
    <source>
        <dbReference type="ARBA" id="ARBA00022730"/>
    </source>
</evidence>
<evidence type="ECO:0000256" key="5">
    <source>
        <dbReference type="ARBA" id="ARBA00022845"/>
    </source>
</evidence>
<evidence type="ECO:0000256" key="11">
    <source>
        <dbReference type="RuleBase" id="RU000659"/>
    </source>
</evidence>
<dbReference type="InterPro" id="IPR023673">
    <property type="entry name" value="Ribosomal_uL1_CS"/>
</dbReference>
<dbReference type="InterPro" id="IPR028364">
    <property type="entry name" value="Ribosomal_uL1/biogenesis"/>
</dbReference>
<evidence type="ECO:0000256" key="7">
    <source>
        <dbReference type="ARBA" id="ARBA00022980"/>
    </source>
</evidence>
<dbReference type="Pfam" id="PF00687">
    <property type="entry name" value="Ribosomal_L1"/>
    <property type="match status" value="1"/>
</dbReference>
<dbReference type="NCBIfam" id="TIGR01169">
    <property type="entry name" value="rplA_bact"/>
    <property type="match status" value="1"/>
</dbReference>
<dbReference type="GO" id="GO:0000049">
    <property type="term" value="F:tRNA binding"/>
    <property type="evidence" value="ECO:0007669"/>
    <property type="project" value="UniProtKB-KW"/>
</dbReference>
<keyword evidence="8 10" id="KW-0687">Ribonucleoprotein</keyword>
<comment type="function">
    <text evidence="10">Protein L1 is also a translational repressor protein, it controls the translation of the L11 operon by binding to its mRNA.</text>
</comment>
<dbReference type="PIRSF" id="PIRSF002155">
    <property type="entry name" value="Ribosomal_L1"/>
    <property type="match status" value="1"/>
</dbReference>
<dbReference type="EMBL" id="JACHVC010000012">
    <property type="protein sequence ID" value="MBC2606419.1"/>
    <property type="molecule type" value="Genomic_DNA"/>
</dbReference>
<dbReference type="PANTHER" id="PTHR36427:SF3">
    <property type="entry name" value="LARGE RIBOSOMAL SUBUNIT PROTEIN UL1M"/>
    <property type="match status" value="1"/>
</dbReference>
<keyword evidence="7 10" id="KW-0689">Ribosomal protein</keyword>
<keyword evidence="2 10" id="KW-0678">Repressor</keyword>
<dbReference type="Proteomes" id="UP000526501">
    <property type="component" value="Unassembled WGS sequence"/>
</dbReference>
<proteinExistence type="inferred from homology"/>